<keyword evidence="4" id="KW-0805">Transcription regulation</keyword>
<dbReference type="GO" id="GO:0009738">
    <property type="term" value="P:abscisic acid-activated signaling pathway"/>
    <property type="evidence" value="ECO:0007669"/>
    <property type="project" value="UniProtKB-KW"/>
</dbReference>
<feature type="region of interest" description="Disordered" evidence="9">
    <location>
        <begin position="620"/>
        <end position="666"/>
    </location>
</feature>
<comment type="similarity">
    <text evidence="2">Belongs to the NFYB/HAP3 subunit family.</text>
</comment>
<organism evidence="11 12">
    <name type="scientific">Brassica oleracea var. oleracea</name>
    <dbReference type="NCBI Taxonomy" id="109376"/>
    <lineage>
        <taxon>Eukaryota</taxon>
        <taxon>Viridiplantae</taxon>
        <taxon>Streptophyta</taxon>
        <taxon>Embryophyta</taxon>
        <taxon>Tracheophyta</taxon>
        <taxon>Spermatophyta</taxon>
        <taxon>Magnoliopsida</taxon>
        <taxon>eudicotyledons</taxon>
        <taxon>Gunneridae</taxon>
        <taxon>Pentapetalae</taxon>
        <taxon>rosids</taxon>
        <taxon>malvids</taxon>
        <taxon>Brassicales</taxon>
        <taxon>Brassicaceae</taxon>
        <taxon>Brassiceae</taxon>
        <taxon>Brassica</taxon>
    </lineage>
</organism>
<dbReference type="PANTHER" id="PTHR45023:SF4">
    <property type="entry name" value="GLYCINE-RICH PROTEIN-RELATED"/>
    <property type="match status" value="1"/>
</dbReference>
<keyword evidence="3" id="KW-0938">Abscisic acid signaling pathway</keyword>
<feature type="compositionally biased region" description="Low complexity" evidence="9">
    <location>
        <begin position="629"/>
        <end position="644"/>
    </location>
</feature>
<evidence type="ECO:0000256" key="2">
    <source>
        <dbReference type="ARBA" id="ARBA00009053"/>
    </source>
</evidence>
<dbReference type="PANTHER" id="PTHR45023">
    <property type="match status" value="1"/>
</dbReference>
<dbReference type="Gene3D" id="1.10.20.10">
    <property type="entry name" value="Histone, subunit A"/>
    <property type="match status" value="1"/>
</dbReference>
<dbReference type="GO" id="GO:0046982">
    <property type="term" value="F:protein heterodimerization activity"/>
    <property type="evidence" value="ECO:0007669"/>
    <property type="project" value="InterPro"/>
</dbReference>
<dbReference type="Pfam" id="PF00808">
    <property type="entry name" value="CBFD_NFYB_HMF"/>
    <property type="match status" value="1"/>
</dbReference>
<keyword evidence="7" id="KW-0804">Transcription</keyword>
<dbReference type="SUPFAM" id="SSF47113">
    <property type="entry name" value="Histone-fold"/>
    <property type="match status" value="1"/>
</dbReference>
<comment type="subcellular location">
    <subcellularLocation>
        <location evidence="1">Nucleus</location>
    </subcellularLocation>
</comment>
<dbReference type="STRING" id="109376.A0A0D3D7N6"/>
<keyword evidence="12" id="KW-1185">Reference proteome</keyword>
<reference evidence="11 12" key="1">
    <citation type="journal article" date="2014" name="Genome Biol.">
        <title>Transcriptome and methylome profiling reveals relics of genome dominance in the mesopolyploid Brassica oleracea.</title>
        <authorList>
            <person name="Parkin I.A."/>
            <person name="Koh C."/>
            <person name="Tang H."/>
            <person name="Robinson S.J."/>
            <person name="Kagale S."/>
            <person name="Clarke W.E."/>
            <person name="Town C.D."/>
            <person name="Nixon J."/>
            <person name="Krishnakumar V."/>
            <person name="Bidwell S.L."/>
            <person name="Denoeud F."/>
            <person name="Belcram H."/>
            <person name="Links M.G."/>
            <person name="Just J."/>
            <person name="Clarke C."/>
            <person name="Bender T."/>
            <person name="Huebert T."/>
            <person name="Mason A.S."/>
            <person name="Pires J.C."/>
            <person name="Barker G."/>
            <person name="Moore J."/>
            <person name="Walley P.G."/>
            <person name="Manoli S."/>
            <person name="Batley J."/>
            <person name="Edwards D."/>
            <person name="Nelson M.N."/>
            <person name="Wang X."/>
            <person name="Paterson A.H."/>
            <person name="King G."/>
            <person name="Bancroft I."/>
            <person name="Chalhoub B."/>
            <person name="Sharpe A.G."/>
        </authorList>
    </citation>
    <scope>NUCLEOTIDE SEQUENCE</scope>
    <source>
        <strain evidence="11 12">cv. TO1000</strain>
    </source>
</reference>
<evidence type="ECO:0000313" key="11">
    <source>
        <dbReference type="EnsemblPlants" id="Bo7g060050.1"/>
    </source>
</evidence>
<keyword evidence="8" id="KW-0539">Nucleus</keyword>
<dbReference type="InterPro" id="IPR003956">
    <property type="entry name" value="Transcrpt_fac_NFYB/HAP3_CS"/>
</dbReference>
<dbReference type="eggNOG" id="KOG0869">
    <property type="taxonomic scope" value="Eukaryota"/>
</dbReference>
<evidence type="ECO:0000256" key="9">
    <source>
        <dbReference type="SAM" id="MobiDB-lite"/>
    </source>
</evidence>
<feature type="region of interest" description="Disordered" evidence="9">
    <location>
        <begin position="470"/>
        <end position="490"/>
    </location>
</feature>
<evidence type="ECO:0000256" key="5">
    <source>
        <dbReference type="ARBA" id="ARBA00023125"/>
    </source>
</evidence>
<feature type="region of interest" description="Disordered" evidence="9">
    <location>
        <begin position="272"/>
        <end position="320"/>
    </location>
</feature>
<feature type="region of interest" description="Disordered" evidence="9">
    <location>
        <begin position="1"/>
        <end position="26"/>
    </location>
</feature>
<dbReference type="InterPro" id="IPR009072">
    <property type="entry name" value="Histone-fold"/>
</dbReference>
<dbReference type="Proteomes" id="UP000032141">
    <property type="component" value="Chromosome C7"/>
</dbReference>
<proteinExistence type="inferred from homology"/>
<evidence type="ECO:0000256" key="7">
    <source>
        <dbReference type="ARBA" id="ARBA00023163"/>
    </source>
</evidence>
<dbReference type="AlphaFoldDB" id="A0A0D3D7N6"/>
<dbReference type="EnsemblPlants" id="Bo7g060050.1">
    <property type="protein sequence ID" value="Bo7g060050.1"/>
    <property type="gene ID" value="Bo7g060050"/>
</dbReference>
<evidence type="ECO:0000256" key="3">
    <source>
        <dbReference type="ARBA" id="ARBA00022682"/>
    </source>
</evidence>
<dbReference type="Gramene" id="Bo7g060050.1">
    <property type="protein sequence ID" value="Bo7g060050.1"/>
    <property type="gene ID" value="Bo7g060050"/>
</dbReference>
<reference evidence="11" key="2">
    <citation type="submission" date="2015-03" db="UniProtKB">
        <authorList>
            <consortium name="EnsemblPlants"/>
        </authorList>
    </citation>
    <scope>IDENTIFICATION</scope>
</reference>
<evidence type="ECO:0000256" key="6">
    <source>
        <dbReference type="ARBA" id="ARBA00023159"/>
    </source>
</evidence>
<evidence type="ECO:0000256" key="1">
    <source>
        <dbReference type="ARBA" id="ARBA00004123"/>
    </source>
</evidence>
<name>A0A0D3D7N6_BRAOL</name>
<dbReference type="PROSITE" id="PS00685">
    <property type="entry name" value="NFYB_HAP3"/>
    <property type="match status" value="1"/>
</dbReference>
<dbReference type="GO" id="GO:0043565">
    <property type="term" value="F:sequence-specific DNA binding"/>
    <property type="evidence" value="ECO:0007669"/>
    <property type="project" value="InterPro"/>
</dbReference>
<dbReference type="GO" id="GO:0045893">
    <property type="term" value="P:positive regulation of DNA-templated transcription"/>
    <property type="evidence" value="ECO:0007669"/>
    <property type="project" value="UniProtKB-ARBA"/>
</dbReference>
<evidence type="ECO:0000313" key="12">
    <source>
        <dbReference type="Proteomes" id="UP000032141"/>
    </source>
</evidence>
<dbReference type="GO" id="GO:0005634">
    <property type="term" value="C:nucleus"/>
    <property type="evidence" value="ECO:0007669"/>
    <property type="project" value="UniProtKB-SubCell"/>
</dbReference>
<accession>A0A0D3D7N6</accession>
<dbReference type="HOGENOM" id="CLU_361453_0_0_1"/>
<dbReference type="CDD" id="cd22907">
    <property type="entry name" value="HFD_NFYB"/>
    <property type="match status" value="1"/>
</dbReference>
<evidence type="ECO:0000259" key="10">
    <source>
        <dbReference type="Pfam" id="PF00808"/>
    </source>
</evidence>
<evidence type="ECO:0000256" key="4">
    <source>
        <dbReference type="ARBA" id="ARBA00023015"/>
    </source>
</evidence>
<dbReference type="FunFam" id="1.10.20.10:FF:000049">
    <property type="entry name" value="Nuclear transcription factor Y subunit B-6"/>
    <property type="match status" value="1"/>
</dbReference>
<keyword evidence="6" id="KW-0010">Activator</keyword>
<dbReference type="PRINTS" id="PR00615">
    <property type="entry name" value="CCAATSUBUNTA"/>
</dbReference>
<dbReference type="InterPro" id="IPR003958">
    <property type="entry name" value="CBFA_NFYB_domain"/>
</dbReference>
<keyword evidence="5" id="KW-0238">DNA-binding</keyword>
<feature type="domain" description="Transcription factor CBF/NF-Y/archaeal histone" evidence="10">
    <location>
        <begin position="31"/>
        <end position="94"/>
    </location>
</feature>
<protein>
    <recommendedName>
        <fullName evidence="10">Transcription factor CBF/NF-Y/archaeal histone domain-containing protein</fullName>
    </recommendedName>
</protein>
<sequence length="774" mass="86187">MTGSISACDDKSKTILPQQQPSMPREQDQYMPIANVIRIMRKILPPHAKISDDAKETIQECVSEYISFVTGEANERCQREQRKTITAEDILWAMSKLGFDDYVGPLNVFINRYREFETDRGCSLRGESSFKPVYGGSGMGFHGPPPPGSYGYGMLDQSMVMGGGRYYHNGSGQDGSVGGGGGSSSSMNGMPVYDQYAFALALAAALVQVKKHAAKCPVKLEKESLLHACDGRSRPSAVIVVRLWPTSLLSAFSLVEWLFLLLRASLTREKRTVDRSKLSDGASTTDPPSPFSSSSSERKYRNSPPIETHHRSNPTTDRNPPRTILRLLRLLSLLSFRSSVFSRLLLRQIKDRNPPRRKTKDEDCLGPDGISSYSLCLDCVSSIASRLLRQKNDANPPQTTSVTVLTASHLSVEGDVNMLTLLRSTVNHFLRVSVSFQQDSVMPELFPNVSFSLDGNLRSSQPPLFSTQATATSSFCEDSPPQRKGRKKWSPSDDLVLVSAWLNTSKDAVVSNEQKAPAFWKRIADYYAASPKVERGDKPEALQCKQRWQKMNDLVCKFCGSYAAATRQKTSGQNEADTVKLAHEIFYHDHKIKFNLHHAWEELRYDQKWCEAATCKIDGSGKKRKCDNGAQSESSQAASALGESPTKRPPSVKASKAASGKRSIADQEASKAASAEFLAMCSIKERDLAVKERDLAVQESVKKMDLLDRLIAKPEPLSESEEALKQKLITEMLMSEESRKVTRCYTRLIITRLSRRSHEMFKQEKSGDVDKKMQ</sequence>
<evidence type="ECO:0000256" key="8">
    <source>
        <dbReference type="ARBA" id="ARBA00023242"/>
    </source>
</evidence>